<name>A0A1I7T6D3_9PELO</name>
<organism evidence="2 3">
    <name type="scientific">Caenorhabditis tropicalis</name>
    <dbReference type="NCBI Taxonomy" id="1561998"/>
    <lineage>
        <taxon>Eukaryota</taxon>
        <taxon>Metazoa</taxon>
        <taxon>Ecdysozoa</taxon>
        <taxon>Nematoda</taxon>
        <taxon>Chromadorea</taxon>
        <taxon>Rhabditida</taxon>
        <taxon>Rhabditina</taxon>
        <taxon>Rhabditomorpha</taxon>
        <taxon>Rhabditoidea</taxon>
        <taxon>Rhabditidae</taxon>
        <taxon>Peloderinae</taxon>
        <taxon>Caenorhabditis</taxon>
    </lineage>
</organism>
<evidence type="ECO:0000313" key="2">
    <source>
        <dbReference type="Proteomes" id="UP000095282"/>
    </source>
</evidence>
<feature type="transmembrane region" description="Helical" evidence="1">
    <location>
        <begin position="207"/>
        <end position="226"/>
    </location>
</feature>
<evidence type="ECO:0000313" key="3">
    <source>
        <dbReference type="WBParaSite" id="Csp11.Scaffold521.g2845.t1"/>
    </source>
</evidence>
<evidence type="ECO:0000256" key="1">
    <source>
        <dbReference type="SAM" id="Phobius"/>
    </source>
</evidence>
<sequence length="426" mass="48805">MFHIDPFELLMLIIDGNQSEIEFIESRILILLSRDKGKKLGFISRILTHVICFLSFFPISDHLLTIMEMSSVLTSTVLSIMGDHSNLDQFDLETTTRKSTSRIYPICTEFFCDMYFTPKKIISLAILLGRVAIALLIMILGLKMEKDFMRSITNTIFIPIAVSELFTIYIEIAFYQDMFSQSPTQSKDFKAAYIDWTDAFLSIINDYVSINTMVLLPLLLYCGRIATLSGDRINAFPTNMICLIMQIVPFFICILNYVATLNGAVVLKILAATSRVVTIICFLAIFVQVFISIVTIMRELPTEAATSVDMQIRDARSRLSWTLIYLIVPFLFLIPFVIEAIYYIFQIQPEPDSFAKKVQVICDMLILMVNFFRPAFMVLITMVFLPPYRRAVMILFCCCSCCPKVNVEPLPRKENESSLMYRYADL</sequence>
<protein>
    <submittedName>
        <fullName evidence="3">G protein-coupled receptor</fullName>
    </submittedName>
</protein>
<dbReference type="eggNOG" id="ENOG502TGEQ">
    <property type="taxonomic scope" value="Eukaryota"/>
</dbReference>
<keyword evidence="1" id="KW-0472">Membrane</keyword>
<reference evidence="3" key="1">
    <citation type="submission" date="2016-11" db="UniProtKB">
        <authorList>
            <consortium name="WormBaseParasite"/>
        </authorList>
    </citation>
    <scope>IDENTIFICATION</scope>
</reference>
<proteinExistence type="predicted"/>
<feature type="transmembrane region" description="Helical" evidence="1">
    <location>
        <begin position="247"/>
        <end position="270"/>
    </location>
</feature>
<feature type="transmembrane region" description="Helical" evidence="1">
    <location>
        <begin position="365"/>
        <end position="385"/>
    </location>
</feature>
<feature type="transmembrane region" description="Helical" evidence="1">
    <location>
        <begin position="276"/>
        <end position="298"/>
    </location>
</feature>
<feature type="transmembrane region" description="Helical" evidence="1">
    <location>
        <begin position="154"/>
        <end position="175"/>
    </location>
</feature>
<keyword evidence="1" id="KW-1133">Transmembrane helix</keyword>
<feature type="transmembrane region" description="Helical" evidence="1">
    <location>
        <begin position="319"/>
        <end position="345"/>
    </location>
</feature>
<feature type="transmembrane region" description="Helical" evidence="1">
    <location>
        <begin position="121"/>
        <end position="142"/>
    </location>
</feature>
<dbReference type="AlphaFoldDB" id="A0A1I7T6D3"/>
<keyword evidence="1" id="KW-0812">Transmembrane</keyword>
<dbReference type="Proteomes" id="UP000095282">
    <property type="component" value="Unplaced"/>
</dbReference>
<dbReference type="WBParaSite" id="Csp11.Scaffold521.g2845.t1">
    <property type="protein sequence ID" value="Csp11.Scaffold521.g2845.t1"/>
    <property type="gene ID" value="Csp11.Scaffold521.g2845"/>
</dbReference>
<accession>A0A1I7T6D3</accession>
<keyword evidence="2" id="KW-1185">Reference proteome</keyword>